<sequence length="121" mass="12552">MFARSLLVFSALCLAAPAAAEPSDGGSGAGSKRDPAGQTGGNSYGDRNRGGPYGFYSYPRHRSIDGGGSGLDRNSSSAATAGTPGFCDTCHGSAYYGPNYGAPYFGGGYYDDGTYYRERRD</sequence>
<evidence type="ECO:0000313" key="4">
    <source>
        <dbReference type="Proteomes" id="UP001165383"/>
    </source>
</evidence>
<keyword evidence="2" id="KW-0732">Signal</keyword>
<feature type="chain" id="PRO_5047293102" evidence="2">
    <location>
        <begin position="21"/>
        <end position="121"/>
    </location>
</feature>
<evidence type="ECO:0000256" key="1">
    <source>
        <dbReference type="SAM" id="MobiDB-lite"/>
    </source>
</evidence>
<organism evidence="3 4">
    <name type="scientific">Sphingomonas brevis</name>
    <dbReference type="NCBI Taxonomy" id="2908206"/>
    <lineage>
        <taxon>Bacteria</taxon>
        <taxon>Pseudomonadati</taxon>
        <taxon>Pseudomonadota</taxon>
        <taxon>Alphaproteobacteria</taxon>
        <taxon>Sphingomonadales</taxon>
        <taxon>Sphingomonadaceae</taxon>
        <taxon>Sphingomonas</taxon>
    </lineage>
</organism>
<name>A0ABT0S687_9SPHN</name>
<evidence type="ECO:0000256" key="2">
    <source>
        <dbReference type="SAM" id="SignalP"/>
    </source>
</evidence>
<dbReference type="Proteomes" id="UP001165383">
    <property type="component" value="Unassembled WGS sequence"/>
</dbReference>
<feature type="signal peptide" evidence="2">
    <location>
        <begin position="1"/>
        <end position="20"/>
    </location>
</feature>
<reference evidence="3" key="1">
    <citation type="submission" date="2022-05" db="EMBL/GenBank/DDBJ databases">
        <authorList>
            <person name="Jo J.-H."/>
            <person name="Im W.-T."/>
        </authorList>
    </citation>
    <scope>NUCLEOTIDE SEQUENCE</scope>
    <source>
        <strain evidence="3">RB56-2</strain>
    </source>
</reference>
<keyword evidence="4" id="KW-1185">Reference proteome</keyword>
<dbReference type="RefSeq" id="WP_249914325.1">
    <property type="nucleotide sequence ID" value="NZ_JAMGBB010000001.1"/>
</dbReference>
<dbReference type="EMBL" id="JAMGBB010000001">
    <property type="protein sequence ID" value="MCL6739858.1"/>
    <property type="molecule type" value="Genomic_DNA"/>
</dbReference>
<proteinExistence type="predicted"/>
<feature type="region of interest" description="Disordered" evidence="1">
    <location>
        <begin position="19"/>
        <end position="80"/>
    </location>
</feature>
<gene>
    <name evidence="3" type="ORF">LZ518_01725</name>
</gene>
<evidence type="ECO:0000313" key="3">
    <source>
        <dbReference type="EMBL" id="MCL6739858.1"/>
    </source>
</evidence>
<accession>A0ABT0S687</accession>
<protein>
    <submittedName>
        <fullName evidence="3">Uncharacterized protein</fullName>
    </submittedName>
</protein>
<comment type="caution">
    <text evidence="3">The sequence shown here is derived from an EMBL/GenBank/DDBJ whole genome shotgun (WGS) entry which is preliminary data.</text>
</comment>